<reference evidence="4 5" key="1">
    <citation type="submission" date="2018-06" db="EMBL/GenBank/DDBJ databases">
        <title>Genomic Encyclopedia of Type Strains, Phase III (KMG-III): the genomes of soil and plant-associated and newly described type strains.</title>
        <authorList>
            <person name="Whitman W."/>
        </authorList>
    </citation>
    <scope>NUCLEOTIDE SEQUENCE [LARGE SCALE GENOMIC DNA]</scope>
    <source>
        <strain evidence="4 5">CGMCC 1.12398</strain>
    </source>
</reference>
<name>A0A327YWT4_9FLAO</name>
<accession>A0A327YWT4</accession>
<evidence type="ECO:0000256" key="2">
    <source>
        <dbReference type="SAM" id="SignalP"/>
    </source>
</evidence>
<dbReference type="NCBIfam" id="TIGR04183">
    <property type="entry name" value="Por_Secre_tail"/>
    <property type="match status" value="1"/>
</dbReference>
<dbReference type="Proteomes" id="UP000249620">
    <property type="component" value="Unassembled WGS sequence"/>
</dbReference>
<dbReference type="InterPro" id="IPR026444">
    <property type="entry name" value="Secre_tail"/>
</dbReference>
<dbReference type="EMBL" id="QLMI01000001">
    <property type="protein sequence ID" value="RAK25312.1"/>
    <property type="molecule type" value="Genomic_DNA"/>
</dbReference>
<feature type="signal peptide" evidence="2">
    <location>
        <begin position="1"/>
        <end position="18"/>
    </location>
</feature>
<evidence type="ECO:0000313" key="4">
    <source>
        <dbReference type="EMBL" id="RAK25312.1"/>
    </source>
</evidence>
<keyword evidence="5" id="KW-1185">Reference proteome</keyword>
<dbReference type="Pfam" id="PF18962">
    <property type="entry name" value="Por_Secre_tail"/>
    <property type="match status" value="1"/>
</dbReference>
<dbReference type="RefSeq" id="WP_111565866.1">
    <property type="nucleotide sequence ID" value="NZ_QLMI01000001.1"/>
</dbReference>
<dbReference type="AlphaFoldDB" id="A0A327YWT4"/>
<dbReference type="OrthoDB" id="1352409at2"/>
<sequence length="159" mass="17677">MKKLLLIGACLAITQIFAQESILSSGGNSSGANGNVSYSVGQLFYKTVNGGTAYLSPGVEQPFEIQTVLGSDNFNISLELSVYPNPTTDKIYLKVKESSFESLQYQMFDINGRLIENNKIYDNLTIVQMDKYPEAIYLLKVIDKGKEVKTFKIIKKLTN</sequence>
<proteinExistence type="predicted"/>
<gene>
    <name evidence="4" type="ORF">B0I03_101486</name>
</gene>
<evidence type="ECO:0000259" key="3">
    <source>
        <dbReference type="Pfam" id="PF18962"/>
    </source>
</evidence>
<organism evidence="4 5">
    <name type="scientific">Flavobacterium aquaticum</name>
    <dbReference type="NCBI Taxonomy" id="1236486"/>
    <lineage>
        <taxon>Bacteria</taxon>
        <taxon>Pseudomonadati</taxon>
        <taxon>Bacteroidota</taxon>
        <taxon>Flavobacteriia</taxon>
        <taxon>Flavobacteriales</taxon>
        <taxon>Flavobacteriaceae</taxon>
        <taxon>Flavobacterium</taxon>
    </lineage>
</organism>
<feature type="domain" description="Secretion system C-terminal sorting" evidence="3">
    <location>
        <begin position="82"/>
        <end position="151"/>
    </location>
</feature>
<evidence type="ECO:0000256" key="1">
    <source>
        <dbReference type="ARBA" id="ARBA00022729"/>
    </source>
</evidence>
<protein>
    <submittedName>
        <fullName evidence="4">Putative secreted protein (Por secretion system target)</fullName>
    </submittedName>
</protein>
<comment type="caution">
    <text evidence="4">The sequence shown here is derived from an EMBL/GenBank/DDBJ whole genome shotgun (WGS) entry which is preliminary data.</text>
</comment>
<evidence type="ECO:0000313" key="5">
    <source>
        <dbReference type="Proteomes" id="UP000249620"/>
    </source>
</evidence>
<feature type="chain" id="PRO_5016327346" evidence="2">
    <location>
        <begin position="19"/>
        <end position="159"/>
    </location>
</feature>
<keyword evidence="1 2" id="KW-0732">Signal</keyword>